<evidence type="ECO:0000313" key="2">
    <source>
        <dbReference type="Proteomes" id="UP001597181"/>
    </source>
</evidence>
<comment type="caution">
    <text evidence="1">The sequence shown here is derived from an EMBL/GenBank/DDBJ whole genome shotgun (WGS) entry which is preliminary data.</text>
</comment>
<protein>
    <submittedName>
        <fullName evidence="1">Uncharacterized protein</fullName>
    </submittedName>
</protein>
<proteinExistence type="predicted"/>
<dbReference type="Proteomes" id="UP001597181">
    <property type="component" value="Unassembled WGS sequence"/>
</dbReference>
<gene>
    <name evidence="1" type="ORF">ACFQ3U_08680</name>
</gene>
<name>A0ABW3TML8_9MICO</name>
<evidence type="ECO:0000313" key="1">
    <source>
        <dbReference type="EMBL" id="MFD1201966.1"/>
    </source>
</evidence>
<dbReference type="EMBL" id="JBHTLY010000003">
    <property type="protein sequence ID" value="MFD1201966.1"/>
    <property type="molecule type" value="Genomic_DNA"/>
</dbReference>
<dbReference type="RefSeq" id="WP_343961894.1">
    <property type="nucleotide sequence ID" value="NZ_BAAAKZ010000013.1"/>
</dbReference>
<keyword evidence="2" id="KW-1185">Reference proteome</keyword>
<sequence>MAVYLVNPESPSESYYSITDGTESVEERIKKFGATWELLAKEARDIQIELWNNQTSEAKKVSGVESIAAMTEFLKAQSKRTTPTEVARKALVISELSVGLEEAKKQEFAGRKKKEKVDLIDAIKLALGISYTNLAKQLADRDEAGKEIGTLEGYEEIRKEIEARAAADGAKKEEAMKSE</sequence>
<organism evidence="1 2">
    <name type="scientific">Leucobacter albus</name>
    <dbReference type="NCBI Taxonomy" id="272210"/>
    <lineage>
        <taxon>Bacteria</taxon>
        <taxon>Bacillati</taxon>
        <taxon>Actinomycetota</taxon>
        <taxon>Actinomycetes</taxon>
        <taxon>Micrococcales</taxon>
        <taxon>Microbacteriaceae</taxon>
        <taxon>Leucobacter</taxon>
    </lineage>
</organism>
<accession>A0ABW3TML8</accession>
<reference evidence="2" key="1">
    <citation type="journal article" date="2019" name="Int. J. Syst. Evol. Microbiol.">
        <title>The Global Catalogue of Microorganisms (GCM) 10K type strain sequencing project: providing services to taxonomists for standard genome sequencing and annotation.</title>
        <authorList>
            <consortium name="The Broad Institute Genomics Platform"/>
            <consortium name="The Broad Institute Genome Sequencing Center for Infectious Disease"/>
            <person name="Wu L."/>
            <person name="Ma J."/>
        </authorList>
    </citation>
    <scope>NUCLEOTIDE SEQUENCE [LARGE SCALE GENOMIC DNA]</scope>
    <source>
        <strain evidence="2">CCUG 50213</strain>
    </source>
</reference>